<protein>
    <submittedName>
        <fullName evidence="2">PD-(D/E)XK nuclease family protein</fullName>
    </submittedName>
</protein>
<dbReference type="InterPro" id="IPR011604">
    <property type="entry name" value="PDDEXK-like_dom_sf"/>
</dbReference>
<dbReference type="Pfam" id="PF12705">
    <property type="entry name" value="PDDEXK_1"/>
    <property type="match status" value="1"/>
</dbReference>
<accession>A0ABS3CQX8</accession>
<dbReference type="EMBL" id="JAFKCU010000008">
    <property type="protein sequence ID" value="MBN7818064.1"/>
    <property type="molecule type" value="Genomic_DNA"/>
</dbReference>
<dbReference type="InterPro" id="IPR038726">
    <property type="entry name" value="PDDEXK_AddAB-type"/>
</dbReference>
<evidence type="ECO:0000313" key="3">
    <source>
        <dbReference type="Proteomes" id="UP000664480"/>
    </source>
</evidence>
<proteinExistence type="predicted"/>
<evidence type="ECO:0000259" key="1">
    <source>
        <dbReference type="Pfam" id="PF12705"/>
    </source>
</evidence>
<evidence type="ECO:0000313" key="2">
    <source>
        <dbReference type="EMBL" id="MBN7818064.1"/>
    </source>
</evidence>
<dbReference type="Gene3D" id="3.90.320.10">
    <property type="match status" value="1"/>
</dbReference>
<keyword evidence="3" id="KW-1185">Reference proteome</keyword>
<sequence>MFTPTGYKLFQKCELQWYFKNIVADGRVKNDAFRKEVTILSKLDTIEAWRGKIVDDVVSRLLVNAINKKFPIDKAYLLKEADQLFDSQLEYAAFQKYREPDRRYSQDKDFAALVNYEFGIECSELALNNARNDIHFALNNLLADREFIAYLQSAKFLASQRSLHYLFSGMPVSSKPDLIVFFDNAPPHIIDWKVHTFGIHTYDEQLLSYAIALYKVSKTKPHIDFPANLGRYQIYDYKLTEYQLLHPDRIRRDYEVTKEKLEGLNDKMSKGVIQMYMKGCHKKYGDANPENFETTYYIENCHNCSFKKICKSKDYEKI</sequence>
<dbReference type="Proteomes" id="UP000664480">
    <property type="component" value="Unassembled WGS sequence"/>
</dbReference>
<name>A0ABS3CQX8_9BACT</name>
<dbReference type="RefSeq" id="WP_206588728.1">
    <property type="nucleotide sequence ID" value="NZ_JAFKCU010000008.1"/>
</dbReference>
<feature type="domain" description="PD-(D/E)XK endonuclease-like" evidence="1">
    <location>
        <begin position="2"/>
        <end position="311"/>
    </location>
</feature>
<gene>
    <name evidence="2" type="ORF">J0A69_21675</name>
</gene>
<organism evidence="2 3">
    <name type="scientific">Algoriphagus pacificus</name>
    <dbReference type="NCBI Taxonomy" id="2811234"/>
    <lineage>
        <taxon>Bacteria</taxon>
        <taxon>Pseudomonadati</taxon>
        <taxon>Bacteroidota</taxon>
        <taxon>Cytophagia</taxon>
        <taxon>Cytophagales</taxon>
        <taxon>Cyclobacteriaceae</taxon>
        <taxon>Algoriphagus</taxon>
    </lineage>
</organism>
<reference evidence="2 3" key="1">
    <citation type="submission" date="2021-03" db="EMBL/GenBank/DDBJ databases">
        <title>novel species isolated from a fishpond in China.</title>
        <authorList>
            <person name="Lu H."/>
            <person name="Cai Z."/>
        </authorList>
    </citation>
    <scope>NUCLEOTIDE SEQUENCE [LARGE SCALE GENOMIC DNA]</scope>
    <source>
        <strain evidence="2 3">YJ13C</strain>
    </source>
</reference>
<comment type="caution">
    <text evidence="2">The sequence shown here is derived from an EMBL/GenBank/DDBJ whole genome shotgun (WGS) entry which is preliminary data.</text>
</comment>